<keyword evidence="2" id="KW-1185">Reference proteome</keyword>
<accession>A0A846MFQ4</accession>
<dbReference type="Proteomes" id="UP000532769">
    <property type="component" value="Unassembled WGS sequence"/>
</dbReference>
<dbReference type="AlphaFoldDB" id="A0A846MFQ4"/>
<gene>
    <name evidence="1" type="ORF">BDD39_001209</name>
</gene>
<evidence type="ECO:0000313" key="1">
    <source>
        <dbReference type="EMBL" id="NIK14699.1"/>
    </source>
</evidence>
<organism evidence="1 2">
    <name type="scientific">Saccharococcus thermophilus</name>
    <dbReference type="NCBI Taxonomy" id="29396"/>
    <lineage>
        <taxon>Bacteria</taxon>
        <taxon>Bacillati</taxon>
        <taxon>Bacillota</taxon>
        <taxon>Bacilli</taxon>
        <taxon>Bacillales</taxon>
        <taxon>Anoxybacillaceae</taxon>
        <taxon>Saccharococcus</taxon>
    </lineage>
</organism>
<proteinExistence type="predicted"/>
<dbReference type="EMBL" id="JAASRS010000001">
    <property type="protein sequence ID" value="NIK14699.1"/>
    <property type="molecule type" value="Genomic_DNA"/>
</dbReference>
<reference evidence="1 2" key="1">
    <citation type="submission" date="2020-03" db="EMBL/GenBank/DDBJ databases">
        <title>Genomic Encyclopedia of Archaeal and Bacterial Type Strains, Phase II (KMG-II): from individual species to whole genera.</title>
        <authorList>
            <person name="Goeker M."/>
        </authorList>
    </citation>
    <scope>NUCLEOTIDE SEQUENCE [LARGE SCALE GENOMIC DNA]</scope>
    <source>
        <strain evidence="1 2">DSM 4749</strain>
    </source>
</reference>
<name>A0A846MFQ4_9BACL</name>
<comment type="caution">
    <text evidence="1">The sequence shown here is derived from an EMBL/GenBank/DDBJ whole genome shotgun (WGS) entry which is preliminary data.</text>
</comment>
<evidence type="ECO:0000313" key="2">
    <source>
        <dbReference type="Proteomes" id="UP000532769"/>
    </source>
</evidence>
<protein>
    <submittedName>
        <fullName evidence="1">ABC-type branched-subunit amino acid transport system substrate-binding protein</fullName>
    </submittedName>
</protein>
<dbReference type="RefSeq" id="WP_166909104.1">
    <property type="nucleotide sequence ID" value="NZ_JAASRS010000001.1"/>
</dbReference>
<sequence length="49" mass="5236">MSGPAAYYGERTPNRLKMAAAEINNNGGFESKQSVAAIENGKIVPIKLK</sequence>